<dbReference type="Proteomes" id="UP001154282">
    <property type="component" value="Unassembled WGS sequence"/>
</dbReference>
<evidence type="ECO:0000313" key="3">
    <source>
        <dbReference type="Proteomes" id="UP001154282"/>
    </source>
</evidence>
<dbReference type="PANTHER" id="PTHR31672:SF13">
    <property type="entry name" value="F-BOX PROTEIN CPR30-LIKE"/>
    <property type="match status" value="1"/>
</dbReference>
<dbReference type="NCBIfam" id="TIGR01640">
    <property type="entry name" value="F_box_assoc_1"/>
    <property type="match status" value="1"/>
</dbReference>
<proteinExistence type="predicted"/>
<evidence type="ECO:0000313" key="2">
    <source>
        <dbReference type="EMBL" id="CAI0397687.1"/>
    </source>
</evidence>
<dbReference type="InterPro" id="IPR036047">
    <property type="entry name" value="F-box-like_dom_sf"/>
</dbReference>
<sequence>MAGISSGGGVSLTEDLMESILQRLPTASCIARFRCVCRSWRVLLSDPQFILKILFFPNNSDDEESSLQILITGGGEAATPYEIRRHRYSLLSYDTLRPVSAPNAEGDLPSSDRLPCPSLTVAGNCDGIFCIVDTDPNIEGAPDVILWNPATSETKLLPASTAIPRRTLYPHQQITGFGFDPQTNDYKVARILYFGDAWQEEMDDPSLEPLTTITYAEVYSLRNGSWKSLTINGDLIPHLGYGGNYVHPQQQRDNRNNSQTQRRQHCYWFYALSGVCFSLSFDMTEEVFESTFITLPPPLRGKGMASIGCFVLKDALHTMFHDCSGDCENYSVWCILKLEVAESWIRLYTFTSHAWIVAILQVWKEDRYICSRQSRGSASSQPHGAGEKDGVYIFSPSTGKYGDLVEIQGRTHPFQAHIFTPTQLLNKGIVPWGHYSVAAIQHYAGEAANLKPNIVCWADPHGAVFLYEIRYCTDLNGQQAACPVPHYHVAIMWLGTTYVYIAN</sequence>
<dbReference type="SUPFAM" id="SSF81383">
    <property type="entry name" value="F-box domain"/>
    <property type="match status" value="1"/>
</dbReference>
<dbReference type="InterPro" id="IPR036430">
    <property type="entry name" value="RNase_T2-like_sf"/>
</dbReference>
<dbReference type="InterPro" id="IPR001810">
    <property type="entry name" value="F-box_dom"/>
</dbReference>
<dbReference type="InterPro" id="IPR006527">
    <property type="entry name" value="F-box-assoc_dom_typ1"/>
</dbReference>
<accession>A0AAV0IL66</accession>
<dbReference type="SMART" id="SM00256">
    <property type="entry name" value="FBOX"/>
    <property type="match status" value="1"/>
</dbReference>
<dbReference type="EMBL" id="CAMGYJ010000004">
    <property type="protein sequence ID" value="CAI0397687.1"/>
    <property type="molecule type" value="Genomic_DNA"/>
</dbReference>
<dbReference type="GO" id="GO:0003723">
    <property type="term" value="F:RNA binding"/>
    <property type="evidence" value="ECO:0007669"/>
    <property type="project" value="InterPro"/>
</dbReference>
<dbReference type="SUPFAM" id="SSF55895">
    <property type="entry name" value="Ribonuclease Rh-like"/>
    <property type="match status" value="1"/>
</dbReference>
<protein>
    <recommendedName>
        <fullName evidence="1">F-box domain-containing protein</fullName>
    </recommendedName>
</protein>
<dbReference type="InterPro" id="IPR017451">
    <property type="entry name" value="F-box-assoc_interact_dom"/>
</dbReference>
<dbReference type="GO" id="GO:0033897">
    <property type="term" value="F:ribonuclease T2 activity"/>
    <property type="evidence" value="ECO:0007669"/>
    <property type="project" value="InterPro"/>
</dbReference>
<gene>
    <name evidence="2" type="ORF">LITE_LOCUS9632</name>
</gene>
<dbReference type="AlphaFoldDB" id="A0AAV0IL66"/>
<reference evidence="2" key="1">
    <citation type="submission" date="2022-08" db="EMBL/GenBank/DDBJ databases">
        <authorList>
            <person name="Gutierrez-Valencia J."/>
        </authorList>
    </citation>
    <scope>NUCLEOTIDE SEQUENCE</scope>
</reference>
<dbReference type="InterPro" id="IPR050796">
    <property type="entry name" value="SCF_F-box_component"/>
</dbReference>
<dbReference type="Gene3D" id="1.20.1280.50">
    <property type="match status" value="1"/>
</dbReference>
<evidence type="ECO:0000259" key="1">
    <source>
        <dbReference type="SMART" id="SM00256"/>
    </source>
</evidence>
<name>A0AAV0IL66_9ROSI</name>
<keyword evidence="3" id="KW-1185">Reference proteome</keyword>
<dbReference type="CDD" id="cd22157">
    <property type="entry name" value="F-box_AtFBW1-like"/>
    <property type="match status" value="1"/>
</dbReference>
<dbReference type="PANTHER" id="PTHR31672">
    <property type="entry name" value="BNACNNG10540D PROTEIN"/>
    <property type="match status" value="1"/>
</dbReference>
<dbReference type="Pfam" id="PF00646">
    <property type="entry name" value="F-box"/>
    <property type="match status" value="1"/>
</dbReference>
<feature type="domain" description="F-box" evidence="1">
    <location>
        <begin position="12"/>
        <end position="53"/>
    </location>
</feature>
<dbReference type="Pfam" id="PF07734">
    <property type="entry name" value="FBA_1"/>
    <property type="match status" value="1"/>
</dbReference>
<organism evidence="2 3">
    <name type="scientific">Linum tenue</name>
    <dbReference type="NCBI Taxonomy" id="586396"/>
    <lineage>
        <taxon>Eukaryota</taxon>
        <taxon>Viridiplantae</taxon>
        <taxon>Streptophyta</taxon>
        <taxon>Embryophyta</taxon>
        <taxon>Tracheophyta</taxon>
        <taxon>Spermatophyta</taxon>
        <taxon>Magnoliopsida</taxon>
        <taxon>eudicotyledons</taxon>
        <taxon>Gunneridae</taxon>
        <taxon>Pentapetalae</taxon>
        <taxon>rosids</taxon>
        <taxon>fabids</taxon>
        <taxon>Malpighiales</taxon>
        <taxon>Linaceae</taxon>
        <taxon>Linum</taxon>
    </lineage>
</organism>
<comment type="caution">
    <text evidence="2">The sequence shown here is derived from an EMBL/GenBank/DDBJ whole genome shotgun (WGS) entry which is preliminary data.</text>
</comment>